<dbReference type="InterPro" id="IPR006121">
    <property type="entry name" value="HMA_dom"/>
</dbReference>
<dbReference type="NCBIfam" id="TIGR01494">
    <property type="entry name" value="ATPase_P-type"/>
    <property type="match status" value="2"/>
</dbReference>
<dbReference type="GO" id="GO:0043682">
    <property type="term" value="F:P-type divalent copper transporter activity"/>
    <property type="evidence" value="ECO:0007669"/>
    <property type="project" value="TreeGrafter"/>
</dbReference>
<dbReference type="Gene3D" id="3.40.50.1000">
    <property type="entry name" value="HAD superfamily/HAD-like"/>
    <property type="match status" value="1"/>
</dbReference>
<dbReference type="InterPro" id="IPR059000">
    <property type="entry name" value="ATPase_P-type_domA"/>
</dbReference>
<keyword evidence="4 15" id="KW-1003">Cell membrane</keyword>
<feature type="transmembrane region" description="Helical" evidence="15">
    <location>
        <begin position="166"/>
        <end position="184"/>
    </location>
</feature>
<evidence type="ECO:0000256" key="11">
    <source>
        <dbReference type="ARBA" id="ARBA00022967"/>
    </source>
</evidence>
<dbReference type="PRINTS" id="PR00119">
    <property type="entry name" value="CATATPASE"/>
</dbReference>
<dbReference type="AlphaFoldDB" id="A0A643FEI2"/>
<dbReference type="Gene3D" id="3.40.1110.10">
    <property type="entry name" value="Calcium-transporting ATPase, cytoplasmic domain N"/>
    <property type="match status" value="1"/>
</dbReference>
<proteinExistence type="inferred from homology"/>
<dbReference type="CDD" id="cd02079">
    <property type="entry name" value="P-type_ATPase_HM"/>
    <property type="match status" value="1"/>
</dbReference>
<keyword evidence="10" id="KW-0460">Magnesium</keyword>
<comment type="similarity">
    <text evidence="2 15">Belongs to the cation transport ATPase (P-type) (TC 3.A.3) family. Type IB subfamily.</text>
</comment>
<dbReference type="NCBIfam" id="TIGR01525">
    <property type="entry name" value="ATPase-IB_hvy"/>
    <property type="match status" value="1"/>
</dbReference>
<dbReference type="PANTHER" id="PTHR43520">
    <property type="entry name" value="ATP7, ISOFORM B"/>
    <property type="match status" value="1"/>
</dbReference>
<evidence type="ECO:0000256" key="1">
    <source>
        <dbReference type="ARBA" id="ARBA00004651"/>
    </source>
</evidence>
<keyword evidence="12 15" id="KW-1133">Transmembrane helix</keyword>
<dbReference type="Pfam" id="PF00702">
    <property type="entry name" value="Hydrolase"/>
    <property type="match status" value="1"/>
</dbReference>
<evidence type="ECO:0000256" key="14">
    <source>
        <dbReference type="ARBA" id="ARBA00023136"/>
    </source>
</evidence>
<keyword evidence="6 15" id="KW-0812">Transmembrane</keyword>
<evidence type="ECO:0000256" key="6">
    <source>
        <dbReference type="ARBA" id="ARBA00022692"/>
    </source>
</evidence>
<dbReference type="GO" id="GO:0005886">
    <property type="term" value="C:plasma membrane"/>
    <property type="evidence" value="ECO:0007669"/>
    <property type="project" value="UniProtKB-SubCell"/>
</dbReference>
<dbReference type="Pfam" id="PF00403">
    <property type="entry name" value="HMA"/>
    <property type="match status" value="1"/>
</dbReference>
<dbReference type="PANTHER" id="PTHR43520:SF5">
    <property type="entry name" value="CATION-TRANSPORTING P-TYPE ATPASE-RELATED"/>
    <property type="match status" value="1"/>
</dbReference>
<feature type="transmembrane region" description="Helical" evidence="15">
    <location>
        <begin position="720"/>
        <end position="739"/>
    </location>
</feature>
<evidence type="ECO:0000313" key="17">
    <source>
        <dbReference type="EMBL" id="KAB0584062.1"/>
    </source>
</evidence>
<dbReference type="InterPro" id="IPR027256">
    <property type="entry name" value="P-typ_ATPase_IB"/>
</dbReference>
<dbReference type="SUPFAM" id="SSF81660">
    <property type="entry name" value="Metal cation-transporting ATPase, ATP-binding domain N"/>
    <property type="match status" value="1"/>
</dbReference>
<evidence type="ECO:0000259" key="16">
    <source>
        <dbReference type="PROSITE" id="PS50846"/>
    </source>
</evidence>
<dbReference type="GO" id="GO:0005524">
    <property type="term" value="F:ATP binding"/>
    <property type="evidence" value="ECO:0007669"/>
    <property type="project" value="UniProtKB-UniRule"/>
</dbReference>
<dbReference type="PROSITE" id="PS50846">
    <property type="entry name" value="HMA_2"/>
    <property type="match status" value="1"/>
</dbReference>
<feature type="transmembrane region" description="Helical" evidence="15">
    <location>
        <begin position="196"/>
        <end position="216"/>
    </location>
</feature>
<keyword evidence="14 15" id="KW-0472">Membrane</keyword>
<evidence type="ECO:0000256" key="13">
    <source>
        <dbReference type="ARBA" id="ARBA00023065"/>
    </source>
</evidence>
<organism evidence="17 18">
    <name type="scientific">Ideonella dechloratans</name>
    <dbReference type="NCBI Taxonomy" id="36863"/>
    <lineage>
        <taxon>Bacteria</taxon>
        <taxon>Pseudomonadati</taxon>
        <taxon>Pseudomonadota</taxon>
        <taxon>Betaproteobacteria</taxon>
        <taxon>Burkholderiales</taxon>
        <taxon>Sphaerotilaceae</taxon>
        <taxon>Ideonella</taxon>
    </lineage>
</organism>
<reference evidence="17 18" key="1">
    <citation type="submission" date="2019-09" db="EMBL/GenBank/DDBJ databases">
        <title>Draft genome sequences of 48 bacterial type strains from the CCUG.</title>
        <authorList>
            <person name="Tunovic T."/>
            <person name="Pineiro-Iglesias B."/>
            <person name="Unosson C."/>
            <person name="Inganas E."/>
            <person name="Ohlen M."/>
            <person name="Cardew S."/>
            <person name="Jensie-Markopoulos S."/>
            <person name="Salva-Serra F."/>
            <person name="Jaen-Luchoro D."/>
            <person name="Karlsson R."/>
            <person name="Svensson-Stadler L."/>
            <person name="Chun J."/>
            <person name="Moore E."/>
        </authorList>
    </citation>
    <scope>NUCLEOTIDE SEQUENCE [LARGE SCALE GENOMIC DNA]</scope>
    <source>
        <strain evidence="17 18">CCUG 30977</strain>
    </source>
</reference>
<evidence type="ECO:0000256" key="15">
    <source>
        <dbReference type="RuleBase" id="RU362081"/>
    </source>
</evidence>
<evidence type="ECO:0000256" key="10">
    <source>
        <dbReference type="ARBA" id="ARBA00022842"/>
    </source>
</evidence>
<dbReference type="EMBL" id="VZPB01000008">
    <property type="protein sequence ID" value="KAB0584062.1"/>
    <property type="molecule type" value="Genomic_DNA"/>
</dbReference>
<keyword evidence="3" id="KW-0813">Transport</keyword>
<dbReference type="SUPFAM" id="SSF81665">
    <property type="entry name" value="Calcium ATPase, transmembrane domain M"/>
    <property type="match status" value="1"/>
</dbReference>
<dbReference type="InterPro" id="IPR001757">
    <property type="entry name" value="P_typ_ATPase"/>
</dbReference>
<dbReference type="PROSITE" id="PS00154">
    <property type="entry name" value="ATPASE_E1_E2"/>
    <property type="match status" value="1"/>
</dbReference>
<feature type="transmembrane region" description="Helical" evidence="15">
    <location>
        <begin position="410"/>
        <end position="440"/>
    </location>
</feature>
<dbReference type="GO" id="GO:0055070">
    <property type="term" value="P:copper ion homeostasis"/>
    <property type="evidence" value="ECO:0007669"/>
    <property type="project" value="TreeGrafter"/>
</dbReference>
<evidence type="ECO:0000256" key="9">
    <source>
        <dbReference type="ARBA" id="ARBA00022840"/>
    </source>
</evidence>
<dbReference type="InterPro" id="IPR017969">
    <property type="entry name" value="Heavy-metal-associated_CS"/>
</dbReference>
<dbReference type="Pfam" id="PF00122">
    <property type="entry name" value="E1-E2_ATPase"/>
    <property type="match status" value="1"/>
</dbReference>
<evidence type="ECO:0000256" key="5">
    <source>
        <dbReference type="ARBA" id="ARBA00022553"/>
    </source>
</evidence>
<dbReference type="InterPro" id="IPR036412">
    <property type="entry name" value="HAD-like_sf"/>
</dbReference>
<protein>
    <submittedName>
        <fullName evidence="17">Cation-translocating P-type ATPase</fullName>
    </submittedName>
</protein>
<keyword evidence="9 15" id="KW-0067">ATP-binding</keyword>
<sequence length="764" mass="81492">MNAVVAPSRSESMHASDLDVLDDPIEQQRFTRWTEEADGRRHAESAFQLSGMYCAACAGIIESALAAVPGVEEASVNSASRRAMVRWNPAQTSPSVMVRAIRGAGYDAVPDAAASARELRRKERRQALWRVFVASFCAMQVMMFATPSYVAHGSELAPDLRQLLNWASWLVSIPVMAFSAGPFFKGAWASLRARRIGMDIPVALGLLVTFVASSGATFDPQGPFGHEVYFDSLTMFVSFLLAGRFLEMSARHRAAEALEDTLSRMPETALRLTGQGDAVETVSVLRLVKGDRVRVPVGAAFPADGPLEEGRTQADESLLTGESRPVEKRAGDEVVAGSVNLSAPVTMRVERVGADTRHEAIVAMMRDAMSQRPALARWADAWAGPFLWTVLALALGSGLVWTWVEPSRAVWVVVSVLIVTCPCALSLAAPSALVAAAGALARKGVMVQRLDALEALASMSRLYTDKTGTLTEERPQWARTVLLQDGQEDADARELMRLAASLATWSTHPLSQSLAAAETSGTRAVWRRVGEQPGAGLEGTDEHGVQWRLGALSWVQGAGVGELTSAAAAGDAPCVYFGRSGRPLARFEFDERLRPGVPEALAALQADGVQVGLLSGDLGARVQRIAQLLGLRDVHGDATPSLKRDVLAAAQAEGAVVGMVGDGINDAPVLARANVSFAMGQGALVSRANADAVIVSNRFDDLLLARRLARQAMGVVRQNLVWAALYNAACIPLAMLGYLPPWGAGLGMAMSSLLVVGNSWRIGR</sequence>
<dbReference type="Gene3D" id="1.20.1110.10">
    <property type="entry name" value="Calcium-transporting ATPase, transmembrane domain"/>
    <property type="match status" value="1"/>
</dbReference>
<dbReference type="InterPro" id="IPR008250">
    <property type="entry name" value="ATPase_P-typ_transduc_dom_A_sf"/>
</dbReference>
<feature type="transmembrane region" description="Helical" evidence="15">
    <location>
        <begin position="127"/>
        <end position="146"/>
    </location>
</feature>
<accession>A0A643FEI2</accession>
<evidence type="ECO:0000256" key="8">
    <source>
        <dbReference type="ARBA" id="ARBA00022741"/>
    </source>
</evidence>
<dbReference type="RefSeq" id="WP_151123090.1">
    <property type="nucleotide sequence ID" value="NZ_CP088081.1"/>
</dbReference>
<dbReference type="InterPro" id="IPR023298">
    <property type="entry name" value="ATPase_P-typ_TM_dom_sf"/>
</dbReference>
<dbReference type="Gene3D" id="3.30.70.100">
    <property type="match status" value="1"/>
</dbReference>
<dbReference type="Proteomes" id="UP000430120">
    <property type="component" value="Unassembled WGS sequence"/>
</dbReference>
<keyword evidence="13" id="KW-0406">Ion transport</keyword>
<feature type="transmembrane region" description="Helical" evidence="15">
    <location>
        <begin position="381"/>
        <end position="404"/>
    </location>
</feature>
<dbReference type="GO" id="GO:0005507">
    <property type="term" value="F:copper ion binding"/>
    <property type="evidence" value="ECO:0007669"/>
    <property type="project" value="TreeGrafter"/>
</dbReference>
<evidence type="ECO:0000256" key="2">
    <source>
        <dbReference type="ARBA" id="ARBA00006024"/>
    </source>
</evidence>
<evidence type="ECO:0000256" key="12">
    <source>
        <dbReference type="ARBA" id="ARBA00022989"/>
    </source>
</evidence>
<comment type="caution">
    <text evidence="17">The sequence shown here is derived from an EMBL/GenBank/DDBJ whole genome shotgun (WGS) entry which is preliminary data.</text>
</comment>
<evidence type="ECO:0000256" key="3">
    <source>
        <dbReference type="ARBA" id="ARBA00022448"/>
    </source>
</evidence>
<keyword evidence="8 15" id="KW-0547">Nucleotide-binding</keyword>
<evidence type="ECO:0000256" key="4">
    <source>
        <dbReference type="ARBA" id="ARBA00022475"/>
    </source>
</evidence>
<feature type="transmembrane region" description="Helical" evidence="15">
    <location>
        <begin position="228"/>
        <end position="246"/>
    </location>
</feature>
<evidence type="ECO:0000313" key="18">
    <source>
        <dbReference type="Proteomes" id="UP000430120"/>
    </source>
</evidence>
<dbReference type="Gene3D" id="2.70.150.10">
    <property type="entry name" value="Calcium-transporting ATPase, cytoplasmic transduction domain A"/>
    <property type="match status" value="1"/>
</dbReference>
<dbReference type="InterPro" id="IPR023299">
    <property type="entry name" value="ATPase_P-typ_cyto_dom_N"/>
</dbReference>
<keyword evidence="18" id="KW-1185">Reference proteome</keyword>
<keyword evidence="7 15" id="KW-0479">Metal-binding</keyword>
<gene>
    <name evidence="17" type="ORF">F7Q92_04970</name>
</gene>
<dbReference type="InterPro" id="IPR036163">
    <property type="entry name" value="HMA_dom_sf"/>
</dbReference>
<feature type="domain" description="HMA" evidence="16">
    <location>
        <begin position="43"/>
        <end position="109"/>
    </location>
</feature>
<dbReference type="GO" id="GO:0016887">
    <property type="term" value="F:ATP hydrolysis activity"/>
    <property type="evidence" value="ECO:0007669"/>
    <property type="project" value="InterPro"/>
</dbReference>
<dbReference type="SUPFAM" id="SSF81653">
    <property type="entry name" value="Calcium ATPase, transduction domain A"/>
    <property type="match status" value="1"/>
</dbReference>
<evidence type="ECO:0000256" key="7">
    <source>
        <dbReference type="ARBA" id="ARBA00022723"/>
    </source>
</evidence>
<dbReference type="FunFam" id="3.30.70.100:FF:000005">
    <property type="entry name" value="Copper-exporting P-type ATPase A"/>
    <property type="match status" value="1"/>
</dbReference>
<keyword evidence="11" id="KW-1278">Translocase</keyword>
<dbReference type="CDD" id="cd00371">
    <property type="entry name" value="HMA"/>
    <property type="match status" value="1"/>
</dbReference>
<dbReference type="InterPro" id="IPR018303">
    <property type="entry name" value="ATPase_P-typ_P_site"/>
</dbReference>
<dbReference type="OrthoDB" id="8552908at2"/>
<dbReference type="SUPFAM" id="SSF56784">
    <property type="entry name" value="HAD-like"/>
    <property type="match status" value="1"/>
</dbReference>
<dbReference type="SUPFAM" id="SSF55008">
    <property type="entry name" value="HMA, heavy metal-associated domain"/>
    <property type="match status" value="1"/>
</dbReference>
<name>A0A643FEI2_IDEDE</name>
<comment type="subcellular location">
    <subcellularLocation>
        <location evidence="1">Cell membrane</location>
        <topology evidence="1">Multi-pass membrane protein</topology>
    </subcellularLocation>
</comment>
<keyword evidence="5" id="KW-0597">Phosphoprotein</keyword>
<dbReference type="InterPro" id="IPR023214">
    <property type="entry name" value="HAD_sf"/>
</dbReference>
<dbReference type="PROSITE" id="PS01047">
    <property type="entry name" value="HMA_1"/>
    <property type="match status" value="1"/>
</dbReference>